<dbReference type="PRINTS" id="PR00455">
    <property type="entry name" value="HTHTETR"/>
</dbReference>
<dbReference type="RefSeq" id="WP_269032589.1">
    <property type="nucleotide sequence ID" value="NZ_CP114040.1"/>
</dbReference>
<keyword evidence="5" id="KW-1185">Reference proteome</keyword>
<dbReference type="Pfam" id="PF17929">
    <property type="entry name" value="TetR_C_34"/>
    <property type="match status" value="1"/>
</dbReference>
<feature type="domain" description="HTH tetR-type" evidence="3">
    <location>
        <begin position="17"/>
        <end position="77"/>
    </location>
</feature>
<dbReference type="Gene3D" id="1.10.357.10">
    <property type="entry name" value="Tetracycline Repressor, domain 2"/>
    <property type="match status" value="1"/>
</dbReference>
<dbReference type="Pfam" id="PF00440">
    <property type="entry name" value="TetR_N"/>
    <property type="match status" value="1"/>
</dbReference>
<sequence length="224" mass="24292">MVDVPPKRRARADADKQSRRRALLCAAAEAFDEMPYNAVTVADIARRANLAKGTVYLYFATKEELFLQLALEQLGEWFGEVESALVGDGAPLGPEALSELLARSLAGRVRLARLLALQHGVLEHNVAPAVVLAWRRSMLAQMLQTAALLERCSPAMRPGEGLRFFLHLHAAAVGLHQMTHPAPELAATLACPTLLPLRLDFAAALQAHAAALLRGLQPEDARSE</sequence>
<organism evidence="4 5">
    <name type="scientific">Nannocystis punicea</name>
    <dbReference type="NCBI Taxonomy" id="2995304"/>
    <lineage>
        <taxon>Bacteria</taxon>
        <taxon>Pseudomonadati</taxon>
        <taxon>Myxococcota</taxon>
        <taxon>Polyangia</taxon>
        <taxon>Nannocystales</taxon>
        <taxon>Nannocystaceae</taxon>
        <taxon>Nannocystis</taxon>
    </lineage>
</organism>
<dbReference type="InterPro" id="IPR050109">
    <property type="entry name" value="HTH-type_TetR-like_transc_reg"/>
</dbReference>
<protein>
    <submittedName>
        <fullName evidence="4">TetR family transcriptional regulator</fullName>
    </submittedName>
</protein>
<evidence type="ECO:0000256" key="2">
    <source>
        <dbReference type="PROSITE-ProRule" id="PRU00335"/>
    </source>
</evidence>
<evidence type="ECO:0000313" key="4">
    <source>
        <dbReference type="EMBL" id="WAS90258.1"/>
    </source>
</evidence>
<dbReference type="EMBL" id="CP114040">
    <property type="protein sequence ID" value="WAS90258.1"/>
    <property type="molecule type" value="Genomic_DNA"/>
</dbReference>
<dbReference type="SUPFAM" id="SSF46689">
    <property type="entry name" value="Homeodomain-like"/>
    <property type="match status" value="1"/>
</dbReference>
<evidence type="ECO:0000313" key="5">
    <source>
        <dbReference type="Proteomes" id="UP001164459"/>
    </source>
</evidence>
<evidence type="ECO:0000259" key="3">
    <source>
        <dbReference type="PROSITE" id="PS50977"/>
    </source>
</evidence>
<dbReference type="InterPro" id="IPR009057">
    <property type="entry name" value="Homeodomain-like_sf"/>
</dbReference>
<dbReference type="InterPro" id="IPR041483">
    <property type="entry name" value="TetR_C_34"/>
</dbReference>
<dbReference type="Proteomes" id="UP001164459">
    <property type="component" value="Chromosome"/>
</dbReference>
<feature type="DNA-binding region" description="H-T-H motif" evidence="2">
    <location>
        <begin position="40"/>
        <end position="59"/>
    </location>
</feature>
<proteinExistence type="predicted"/>
<evidence type="ECO:0000256" key="1">
    <source>
        <dbReference type="ARBA" id="ARBA00023125"/>
    </source>
</evidence>
<dbReference type="PANTHER" id="PTHR30055">
    <property type="entry name" value="HTH-TYPE TRANSCRIPTIONAL REGULATOR RUTR"/>
    <property type="match status" value="1"/>
</dbReference>
<dbReference type="InterPro" id="IPR001647">
    <property type="entry name" value="HTH_TetR"/>
</dbReference>
<keyword evidence="1 2" id="KW-0238">DNA-binding</keyword>
<gene>
    <name evidence="4" type="ORF">O0S08_29040</name>
</gene>
<dbReference type="PANTHER" id="PTHR30055:SF178">
    <property type="entry name" value="POSSIBLE TRANSCRIPTIONAL REGULATORY PROTEIN"/>
    <property type="match status" value="1"/>
</dbReference>
<accession>A0ABY7GTI0</accession>
<reference evidence="4" key="1">
    <citation type="submission" date="2022-11" db="EMBL/GenBank/DDBJ databases">
        <title>Minimal conservation of predation-associated metabolite biosynthetic gene clusters underscores biosynthetic potential of Myxococcota including descriptions for ten novel species: Archangium lansinium sp. nov., Myxococcus landrumus sp. nov., Nannocystis bai.</title>
        <authorList>
            <person name="Ahearne A."/>
            <person name="Stevens C."/>
            <person name="Dowd S."/>
        </authorList>
    </citation>
    <scope>NUCLEOTIDE SEQUENCE</scope>
    <source>
        <strain evidence="4">Fl3</strain>
    </source>
</reference>
<name>A0ABY7GTI0_9BACT</name>
<dbReference type="PROSITE" id="PS50977">
    <property type="entry name" value="HTH_TETR_2"/>
    <property type="match status" value="1"/>
</dbReference>